<accession>A0A484LFC7</accession>
<dbReference type="PANTHER" id="PTHR47859:SF1">
    <property type="entry name" value="PENTATRICOPEPTIDE REPEAT-CONTAINING PROTEIN"/>
    <property type="match status" value="1"/>
</dbReference>
<keyword evidence="2" id="KW-1185">Reference proteome</keyword>
<dbReference type="Proteomes" id="UP000595140">
    <property type="component" value="Unassembled WGS sequence"/>
</dbReference>
<dbReference type="PANTHER" id="PTHR47859">
    <property type="entry name" value="PENTATRICOPEPTIDE REPEAT-CONTAINING PROTEIN"/>
    <property type="match status" value="1"/>
</dbReference>
<dbReference type="EMBL" id="OOIL02001415">
    <property type="protein sequence ID" value="VFQ75041.1"/>
    <property type="molecule type" value="Genomic_DNA"/>
</dbReference>
<dbReference type="AlphaFoldDB" id="A0A484LFC7"/>
<name>A0A484LFC7_9ASTE</name>
<dbReference type="InterPro" id="IPR011990">
    <property type="entry name" value="TPR-like_helical_dom_sf"/>
</dbReference>
<organism evidence="1 2">
    <name type="scientific">Cuscuta campestris</name>
    <dbReference type="NCBI Taxonomy" id="132261"/>
    <lineage>
        <taxon>Eukaryota</taxon>
        <taxon>Viridiplantae</taxon>
        <taxon>Streptophyta</taxon>
        <taxon>Embryophyta</taxon>
        <taxon>Tracheophyta</taxon>
        <taxon>Spermatophyta</taxon>
        <taxon>Magnoliopsida</taxon>
        <taxon>eudicotyledons</taxon>
        <taxon>Gunneridae</taxon>
        <taxon>Pentapetalae</taxon>
        <taxon>asterids</taxon>
        <taxon>lamiids</taxon>
        <taxon>Solanales</taxon>
        <taxon>Convolvulaceae</taxon>
        <taxon>Cuscuteae</taxon>
        <taxon>Cuscuta</taxon>
        <taxon>Cuscuta subgen. Grammica</taxon>
        <taxon>Cuscuta sect. Cleistogrammica</taxon>
    </lineage>
</organism>
<evidence type="ECO:0000313" key="2">
    <source>
        <dbReference type="Proteomes" id="UP000595140"/>
    </source>
</evidence>
<dbReference type="Gene3D" id="1.25.40.10">
    <property type="entry name" value="Tetratricopeptide repeat domain"/>
    <property type="match status" value="1"/>
</dbReference>
<dbReference type="OrthoDB" id="119302at2759"/>
<gene>
    <name evidence="1" type="ORF">CCAM_LOCUS16817</name>
</gene>
<protein>
    <recommendedName>
        <fullName evidence="3">Pentacotripeptide-repeat region of PRORP domain-containing protein</fullName>
    </recommendedName>
</protein>
<evidence type="ECO:0008006" key="3">
    <source>
        <dbReference type="Google" id="ProtNLM"/>
    </source>
</evidence>
<reference evidence="1 2" key="1">
    <citation type="submission" date="2018-04" db="EMBL/GenBank/DDBJ databases">
        <authorList>
            <person name="Vogel A."/>
        </authorList>
    </citation>
    <scope>NUCLEOTIDE SEQUENCE [LARGE SCALE GENOMIC DNA]</scope>
</reference>
<evidence type="ECO:0000313" key="1">
    <source>
        <dbReference type="EMBL" id="VFQ75041.1"/>
    </source>
</evidence>
<sequence>MHKFLGTTRSSLTSCSSLSFKKIENGQKIVRSKGCDKKPRSRSLQEKIVDALFLGERSRASSLLLELGCGRSTLNANDFLYILQRCARLPDPLFFMETWKLMEEKEIEISRECYMFAVQALSRGGYLNEAFNLLNIVRDNPDTYYFLPIYNIFLGACVQMHSRPYVNQCLDLMDKNMVGKDEITYYQLLKKQDPRARVQDFVPALSPLSSNSPFSRSVGLFASKRSSSPSNFMLSRVEEETEEENGSSIFCLKG</sequence>
<proteinExistence type="predicted"/>